<protein>
    <submittedName>
        <fullName evidence="1">PAAR domain-containing protein</fullName>
    </submittedName>
</protein>
<reference evidence="1 2" key="1">
    <citation type="submission" date="2020-04" db="EMBL/GenBank/DDBJ databases">
        <title>Genome sequencing of novel species.</title>
        <authorList>
            <person name="Heo J."/>
            <person name="Kim S.-J."/>
            <person name="Kim J.-S."/>
            <person name="Hong S.-B."/>
            <person name="Kwon S.-W."/>
        </authorList>
    </citation>
    <scope>NUCLEOTIDE SEQUENCE [LARGE SCALE GENOMIC DNA]</scope>
    <source>
        <strain evidence="1 2">AF9R3</strain>
    </source>
</reference>
<name>A0ABX6M7S0_9BURK</name>
<dbReference type="CDD" id="cd14744">
    <property type="entry name" value="PAAR_CT_2"/>
    <property type="match status" value="1"/>
</dbReference>
<sequence length="85" mass="8740">MKDSKGCGVIRLGDKTTHGGKVISAQSDLKALGQAVAVEGDLAMCPKCKGVFPIQLATSERHHRGRAVAYDGDKTACGAGLLSSV</sequence>
<keyword evidence="2" id="KW-1185">Reference proteome</keyword>
<evidence type="ECO:0000313" key="2">
    <source>
        <dbReference type="Proteomes" id="UP000503117"/>
    </source>
</evidence>
<dbReference type="Pfam" id="PF05488">
    <property type="entry name" value="PAAR_motif"/>
    <property type="match status" value="1"/>
</dbReference>
<proteinExistence type="predicted"/>
<dbReference type="RefSeq" id="WP_169112086.1">
    <property type="nucleotide sequence ID" value="NZ_CP051684.1"/>
</dbReference>
<organism evidence="1 2">
    <name type="scientific">Duganella dendranthematis</name>
    <dbReference type="NCBI Taxonomy" id="2728021"/>
    <lineage>
        <taxon>Bacteria</taxon>
        <taxon>Pseudomonadati</taxon>
        <taxon>Pseudomonadota</taxon>
        <taxon>Betaproteobacteria</taxon>
        <taxon>Burkholderiales</taxon>
        <taxon>Oxalobacteraceae</taxon>
        <taxon>Telluria group</taxon>
        <taxon>Duganella</taxon>
    </lineage>
</organism>
<gene>
    <name evidence="1" type="ORF">HH213_09490</name>
</gene>
<dbReference type="InterPro" id="IPR008727">
    <property type="entry name" value="PAAR_motif"/>
</dbReference>
<dbReference type="EMBL" id="CP051684">
    <property type="protein sequence ID" value="QJD90290.1"/>
    <property type="molecule type" value="Genomic_DNA"/>
</dbReference>
<dbReference type="Gene3D" id="2.60.200.60">
    <property type="match status" value="1"/>
</dbReference>
<dbReference type="Proteomes" id="UP000503117">
    <property type="component" value="Chromosome"/>
</dbReference>
<evidence type="ECO:0000313" key="1">
    <source>
        <dbReference type="EMBL" id="QJD90290.1"/>
    </source>
</evidence>
<accession>A0ABX6M7S0</accession>